<keyword evidence="9" id="KW-0413">Isomerase</keyword>
<dbReference type="EMBL" id="OB663986">
    <property type="protein sequence ID" value="CAD7231888.1"/>
    <property type="molecule type" value="Genomic_DNA"/>
</dbReference>
<dbReference type="GO" id="GO:0001522">
    <property type="term" value="P:pseudouridine synthesis"/>
    <property type="evidence" value="ECO:0007669"/>
    <property type="project" value="InterPro"/>
</dbReference>
<comment type="catalytic activity">
    <reaction evidence="1">
        <text>inosine + phosphate = alpha-D-ribose 1-phosphate + hypoxanthine</text>
        <dbReference type="Rhea" id="RHEA:27646"/>
        <dbReference type="ChEBI" id="CHEBI:17368"/>
        <dbReference type="ChEBI" id="CHEBI:17596"/>
        <dbReference type="ChEBI" id="CHEBI:43474"/>
        <dbReference type="ChEBI" id="CHEBI:57720"/>
        <dbReference type="EC" id="2.4.2.1"/>
    </reaction>
    <physiologicalReaction direction="left-to-right" evidence="1">
        <dbReference type="Rhea" id="RHEA:27647"/>
    </physiologicalReaction>
</comment>
<keyword evidence="6" id="KW-0378">Hydrolase</keyword>
<accession>A0A7R8WJW6</accession>
<evidence type="ECO:0000256" key="10">
    <source>
        <dbReference type="ARBA" id="ARBA00047989"/>
    </source>
</evidence>
<dbReference type="Pfam" id="PF01479">
    <property type="entry name" value="S4"/>
    <property type="match status" value="1"/>
</dbReference>
<keyword evidence="5" id="KW-0479">Metal-binding</keyword>
<keyword evidence="8" id="KW-0694">RNA-binding</keyword>
<evidence type="ECO:0000256" key="12">
    <source>
        <dbReference type="ARBA" id="ARBA00049893"/>
    </source>
</evidence>
<dbReference type="InterPro" id="IPR006225">
    <property type="entry name" value="PsdUridine_synth_RluC/D"/>
</dbReference>
<dbReference type="SUPFAM" id="SSF64438">
    <property type="entry name" value="CNF1/YfiH-like putative cysteine hydrolases"/>
    <property type="match status" value="1"/>
</dbReference>
<dbReference type="GO" id="GO:0003723">
    <property type="term" value="F:RNA binding"/>
    <property type="evidence" value="ECO:0007669"/>
    <property type="project" value="UniProtKB-KW"/>
</dbReference>
<dbReference type="CDD" id="cd16833">
    <property type="entry name" value="YfiH"/>
    <property type="match status" value="1"/>
</dbReference>
<keyword evidence="7" id="KW-0862">Zinc</keyword>
<dbReference type="AlphaFoldDB" id="A0A7R8WJW6"/>
<dbReference type="PANTHER" id="PTHR30616">
    <property type="entry name" value="UNCHARACTERIZED PROTEIN YFIH"/>
    <property type="match status" value="1"/>
</dbReference>
<dbReference type="InterPro" id="IPR038371">
    <property type="entry name" value="Cu_polyphenol_OxRdtase_sf"/>
</dbReference>
<evidence type="ECO:0000256" key="9">
    <source>
        <dbReference type="ARBA" id="ARBA00023235"/>
    </source>
</evidence>
<comment type="similarity">
    <text evidence="3">Belongs to the pseudouridine synthase RluA family.</text>
</comment>
<gene>
    <name evidence="13" type="ORF">CTOB1V02_LOCUS9731</name>
</gene>
<comment type="catalytic activity">
    <reaction evidence="12">
        <text>S-methyl-5'-thioadenosine + phosphate = 5-(methylsulfanyl)-alpha-D-ribose 1-phosphate + adenine</text>
        <dbReference type="Rhea" id="RHEA:11852"/>
        <dbReference type="ChEBI" id="CHEBI:16708"/>
        <dbReference type="ChEBI" id="CHEBI:17509"/>
        <dbReference type="ChEBI" id="CHEBI:43474"/>
        <dbReference type="ChEBI" id="CHEBI:58533"/>
        <dbReference type="EC" id="2.4.2.28"/>
    </reaction>
    <physiologicalReaction direction="left-to-right" evidence="12">
        <dbReference type="Rhea" id="RHEA:11853"/>
    </physiologicalReaction>
</comment>
<dbReference type="InterPro" id="IPR036986">
    <property type="entry name" value="S4_RNA-bd_sf"/>
</dbReference>
<dbReference type="InterPro" id="IPR011324">
    <property type="entry name" value="Cytotoxic_necrot_fac-like_cat"/>
</dbReference>
<protein>
    <submittedName>
        <fullName evidence="13">Uncharacterized protein</fullName>
    </submittedName>
</protein>
<dbReference type="CDD" id="cd00165">
    <property type="entry name" value="S4"/>
    <property type="match status" value="1"/>
</dbReference>
<organism evidence="13">
    <name type="scientific">Cyprideis torosa</name>
    <dbReference type="NCBI Taxonomy" id="163714"/>
    <lineage>
        <taxon>Eukaryota</taxon>
        <taxon>Metazoa</taxon>
        <taxon>Ecdysozoa</taxon>
        <taxon>Arthropoda</taxon>
        <taxon>Crustacea</taxon>
        <taxon>Oligostraca</taxon>
        <taxon>Ostracoda</taxon>
        <taxon>Podocopa</taxon>
        <taxon>Podocopida</taxon>
        <taxon>Cytherocopina</taxon>
        <taxon>Cytheroidea</taxon>
        <taxon>Cytherideidae</taxon>
        <taxon>Cyprideis</taxon>
    </lineage>
</organism>
<dbReference type="NCBIfam" id="TIGR00005">
    <property type="entry name" value="rluA_subfam"/>
    <property type="match status" value="1"/>
</dbReference>
<dbReference type="PANTHER" id="PTHR30616:SF2">
    <property type="entry name" value="PURINE NUCLEOSIDE PHOSPHORYLASE LACC1"/>
    <property type="match status" value="1"/>
</dbReference>
<comment type="similarity">
    <text evidence="2">Belongs to the purine nucleoside phosphorylase YfiH/LACC1 family.</text>
</comment>
<dbReference type="SUPFAM" id="SSF55120">
    <property type="entry name" value="Pseudouridine synthase"/>
    <property type="match status" value="1"/>
</dbReference>
<dbReference type="SMART" id="SM00363">
    <property type="entry name" value="S4"/>
    <property type="match status" value="1"/>
</dbReference>
<dbReference type="InterPro" id="IPR002942">
    <property type="entry name" value="S4_RNA-bd"/>
</dbReference>
<dbReference type="Pfam" id="PF00849">
    <property type="entry name" value="PseudoU_synth_2"/>
    <property type="match status" value="1"/>
</dbReference>
<dbReference type="PROSITE" id="PS50889">
    <property type="entry name" value="S4"/>
    <property type="match status" value="1"/>
</dbReference>
<dbReference type="FunFam" id="3.30.2350.10:FF:000006">
    <property type="entry name" value="Pseudouridine synthase"/>
    <property type="match status" value="1"/>
</dbReference>
<dbReference type="GO" id="GO:0005507">
    <property type="term" value="F:copper ion binding"/>
    <property type="evidence" value="ECO:0007669"/>
    <property type="project" value="TreeGrafter"/>
</dbReference>
<dbReference type="CDD" id="cd02869">
    <property type="entry name" value="PseudoU_synth_RluA_like"/>
    <property type="match status" value="1"/>
</dbReference>
<dbReference type="NCBIfam" id="NF008385">
    <property type="entry name" value="PRK11180.1"/>
    <property type="match status" value="1"/>
</dbReference>
<evidence type="ECO:0000256" key="8">
    <source>
        <dbReference type="ARBA" id="ARBA00022884"/>
    </source>
</evidence>
<dbReference type="Gene3D" id="3.10.290.10">
    <property type="entry name" value="RNA-binding S4 domain"/>
    <property type="match status" value="1"/>
</dbReference>
<evidence type="ECO:0000256" key="5">
    <source>
        <dbReference type="ARBA" id="ARBA00022723"/>
    </source>
</evidence>
<dbReference type="PROSITE" id="PS01129">
    <property type="entry name" value="PSI_RLU"/>
    <property type="match status" value="1"/>
</dbReference>
<reference evidence="13" key="1">
    <citation type="submission" date="2020-11" db="EMBL/GenBank/DDBJ databases">
        <authorList>
            <person name="Tran Van P."/>
        </authorList>
    </citation>
    <scope>NUCLEOTIDE SEQUENCE</scope>
</reference>
<dbReference type="InterPro" id="IPR006224">
    <property type="entry name" value="PsdUridine_synth_RluA-like_CS"/>
</dbReference>
<evidence type="ECO:0000256" key="2">
    <source>
        <dbReference type="ARBA" id="ARBA00007353"/>
    </source>
</evidence>
<comment type="catalytic activity">
    <reaction evidence="10">
        <text>adenosine + H2O + H(+) = inosine + NH4(+)</text>
        <dbReference type="Rhea" id="RHEA:24408"/>
        <dbReference type="ChEBI" id="CHEBI:15377"/>
        <dbReference type="ChEBI" id="CHEBI:15378"/>
        <dbReference type="ChEBI" id="CHEBI:16335"/>
        <dbReference type="ChEBI" id="CHEBI:17596"/>
        <dbReference type="ChEBI" id="CHEBI:28938"/>
        <dbReference type="EC" id="3.5.4.4"/>
    </reaction>
    <physiologicalReaction direction="left-to-right" evidence="10">
        <dbReference type="Rhea" id="RHEA:24409"/>
    </physiologicalReaction>
</comment>
<dbReference type="NCBIfam" id="TIGR00726">
    <property type="entry name" value="peptidoglycan editing factor PgeF"/>
    <property type="match status" value="1"/>
</dbReference>
<evidence type="ECO:0000313" key="13">
    <source>
        <dbReference type="EMBL" id="CAD7231888.1"/>
    </source>
</evidence>
<dbReference type="InterPro" id="IPR006145">
    <property type="entry name" value="PsdUridine_synth_RsuA/RluA"/>
</dbReference>
<dbReference type="OrthoDB" id="424794at2759"/>
<name>A0A7R8WJW6_9CRUS</name>
<comment type="catalytic activity">
    <reaction evidence="11">
        <text>adenosine + phosphate = alpha-D-ribose 1-phosphate + adenine</text>
        <dbReference type="Rhea" id="RHEA:27642"/>
        <dbReference type="ChEBI" id="CHEBI:16335"/>
        <dbReference type="ChEBI" id="CHEBI:16708"/>
        <dbReference type="ChEBI" id="CHEBI:43474"/>
        <dbReference type="ChEBI" id="CHEBI:57720"/>
        <dbReference type="EC" id="2.4.2.1"/>
    </reaction>
    <physiologicalReaction direction="left-to-right" evidence="11">
        <dbReference type="Rhea" id="RHEA:27643"/>
    </physiologicalReaction>
</comment>
<dbReference type="Pfam" id="PF02578">
    <property type="entry name" value="Cu-oxidase_4"/>
    <property type="match status" value="1"/>
</dbReference>
<dbReference type="Gene3D" id="3.60.140.10">
    <property type="entry name" value="CNF1/YfiH-like putative cysteine hydrolases"/>
    <property type="match status" value="1"/>
</dbReference>
<dbReference type="GO" id="GO:0009982">
    <property type="term" value="F:pseudouridine synthase activity"/>
    <property type="evidence" value="ECO:0007669"/>
    <property type="project" value="InterPro"/>
</dbReference>
<dbReference type="InterPro" id="IPR020103">
    <property type="entry name" value="PsdUridine_synth_cat_dom_sf"/>
</dbReference>
<dbReference type="GO" id="GO:0016787">
    <property type="term" value="F:hydrolase activity"/>
    <property type="evidence" value="ECO:0007669"/>
    <property type="project" value="UniProtKB-KW"/>
</dbReference>
<evidence type="ECO:0000256" key="3">
    <source>
        <dbReference type="ARBA" id="ARBA00010876"/>
    </source>
</evidence>
<proteinExistence type="inferred from homology"/>
<evidence type="ECO:0000256" key="4">
    <source>
        <dbReference type="ARBA" id="ARBA00022679"/>
    </source>
</evidence>
<sequence length="514" mass="56038">MCKRLDQALAALFPDLSRARLQIWVDDGRVTVDNQPCRKKDRLRGGETLRVDIVEEAPEVEFLPEDIPLDIVYEDDDILVINKPAGLVVHPGAGNWSGTLLNGLLHHDPRLALVPRAGIVHRLDKDTSGLMLVAKNLAAHKALVDALSLRDVSREYVALVQGVMIAGGTVDSPIGRHSRDRKRMAVTIGGKEAITHYRVADRFASHSLVDVKLETGRTHQIRVHLSSIHFPIVGDPVYGGRLRLPVGASDELIEALQGFRRQALHARKLGLLHPVTGELMEWSVKACVTTRHGGVSQQQWQSLNLGTHVNDDPDHVAENRRRLKQAVGQNDLLWLEQVHGINVLDGSTSCSDPAVADASVSRTPGQVCAVMTADCLPVLFTNDAGDCVAAAHAGWRGLHAGVLESTLSAMNCSPDSVQAWLGPAIGPDAFEVGEEVYQAFADKLGEVDSAFKPGRAGRWMADIYQLARLTLGQCGVQRVSGGAFCTFSEADRFFSYRRSPTTGRMASLIWLDYP</sequence>
<dbReference type="SUPFAM" id="SSF55174">
    <property type="entry name" value="Alpha-L RNA-binding motif"/>
    <property type="match status" value="1"/>
</dbReference>
<evidence type="ECO:0000256" key="7">
    <source>
        <dbReference type="ARBA" id="ARBA00022833"/>
    </source>
</evidence>
<evidence type="ECO:0000256" key="1">
    <source>
        <dbReference type="ARBA" id="ARBA00000553"/>
    </source>
</evidence>
<dbReference type="Gene3D" id="3.30.2350.10">
    <property type="entry name" value="Pseudouridine synthase"/>
    <property type="match status" value="1"/>
</dbReference>
<dbReference type="GO" id="GO:0017061">
    <property type="term" value="F:S-methyl-5-thioadenosine phosphorylase activity"/>
    <property type="evidence" value="ECO:0007669"/>
    <property type="project" value="UniProtKB-EC"/>
</dbReference>
<evidence type="ECO:0000256" key="11">
    <source>
        <dbReference type="ARBA" id="ARBA00048968"/>
    </source>
</evidence>
<keyword evidence="4" id="KW-0808">Transferase</keyword>
<evidence type="ECO:0000256" key="6">
    <source>
        <dbReference type="ARBA" id="ARBA00022801"/>
    </source>
</evidence>
<dbReference type="InterPro" id="IPR003730">
    <property type="entry name" value="Cu_polyphenol_OxRdtase"/>
</dbReference>